<gene>
    <name evidence="8" type="ordered locus">MTR_2g061730</name>
</gene>
<dbReference type="GO" id="GO:0016705">
    <property type="term" value="F:oxidoreductase activity, acting on paired donors, with incorporation or reduction of molecular oxygen"/>
    <property type="evidence" value="ECO:0007669"/>
    <property type="project" value="InterPro"/>
</dbReference>
<comment type="cofactor">
    <cofactor evidence="1">
        <name>heme</name>
        <dbReference type="ChEBI" id="CHEBI:30413"/>
    </cofactor>
</comment>
<evidence type="ECO:0000313" key="10">
    <source>
        <dbReference type="Proteomes" id="UP000002051"/>
    </source>
</evidence>
<sequence length="177" mass="20711">MCVRATDGEVGGRSSLTSLIGTRAYYKFPSGTIHVHFMNNIIKTNPQNVRVYPAQKIQQLQKRKGDGIFNDNDQMWNFQRILVRPEFTNPFTRDHVFQLMTEEVEKRLIPIFYSFTHDGRVFDLQHLMRRFSFESSVASPLDGTLTLYRPPCHIRILARHLTLLFGFRLSEPRQCHP</sequence>
<dbReference type="EMBL" id="CM001218">
    <property type="protein sequence ID" value="KEH38179.1"/>
    <property type="molecule type" value="Genomic_DNA"/>
</dbReference>
<dbReference type="EnsemblPlants" id="KEH38179">
    <property type="protein sequence ID" value="KEH38179"/>
    <property type="gene ID" value="MTR_2g061730"/>
</dbReference>
<comment type="similarity">
    <text evidence="2">Belongs to the cytochrome P450 family.</text>
</comment>
<protein>
    <submittedName>
        <fullName evidence="8">Cytochrome P450 family protein, putative</fullName>
    </submittedName>
</protein>
<dbReference type="AlphaFoldDB" id="A0A072V7Z4"/>
<evidence type="ECO:0000313" key="8">
    <source>
        <dbReference type="EMBL" id="KEH38179.1"/>
    </source>
</evidence>
<keyword evidence="5" id="KW-0560">Oxidoreductase</keyword>
<dbReference type="GO" id="GO:0020037">
    <property type="term" value="F:heme binding"/>
    <property type="evidence" value="ECO:0007669"/>
    <property type="project" value="InterPro"/>
</dbReference>
<evidence type="ECO:0000256" key="3">
    <source>
        <dbReference type="ARBA" id="ARBA00022617"/>
    </source>
</evidence>
<dbReference type="GO" id="GO:0004497">
    <property type="term" value="F:monooxygenase activity"/>
    <property type="evidence" value="ECO:0007669"/>
    <property type="project" value="UniProtKB-KW"/>
</dbReference>
<dbReference type="SUPFAM" id="SSF48264">
    <property type="entry name" value="Cytochrome P450"/>
    <property type="match status" value="1"/>
</dbReference>
<evidence type="ECO:0000256" key="6">
    <source>
        <dbReference type="ARBA" id="ARBA00023004"/>
    </source>
</evidence>
<reference evidence="9" key="3">
    <citation type="submission" date="2015-04" db="UniProtKB">
        <authorList>
            <consortium name="EnsemblPlants"/>
        </authorList>
    </citation>
    <scope>IDENTIFICATION</scope>
    <source>
        <strain evidence="9">cv. Jemalong A17</strain>
    </source>
</reference>
<evidence type="ECO:0000256" key="4">
    <source>
        <dbReference type="ARBA" id="ARBA00022723"/>
    </source>
</evidence>
<dbReference type="Gene3D" id="1.10.630.10">
    <property type="entry name" value="Cytochrome P450"/>
    <property type="match status" value="1"/>
</dbReference>
<dbReference type="STRING" id="3880.A0A072V7Z4"/>
<dbReference type="HOGENOM" id="CLU_1520076_0_0_1"/>
<name>A0A072V7Z4_MEDTR</name>
<dbReference type="GO" id="GO:0005506">
    <property type="term" value="F:iron ion binding"/>
    <property type="evidence" value="ECO:0007669"/>
    <property type="project" value="InterPro"/>
</dbReference>
<reference evidence="8 10" key="1">
    <citation type="journal article" date="2011" name="Nature">
        <title>The Medicago genome provides insight into the evolution of rhizobial symbioses.</title>
        <authorList>
            <person name="Young N.D."/>
            <person name="Debelle F."/>
            <person name="Oldroyd G.E."/>
            <person name="Geurts R."/>
            <person name="Cannon S.B."/>
            <person name="Udvardi M.K."/>
            <person name="Benedito V.A."/>
            <person name="Mayer K.F."/>
            <person name="Gouzy J."/>
            <person name="Schoof H."/>
            <person name="Van de Peer Y."/>
            <person name="Proost S."/>
            <person name="Cook D.R."/>
            <person name="Meyers B.C."/>
            <person name="Spannagl M."/>
            <person name="Cheung F."/>
            <person name="De Mita S."/>
            <person name="Krishnakumar V."/>
            <person name="Gundlach H."/>
            <person name="Zhou S."/>
            <person name="Mudge J."/>
            <person name="Bharti A.K."/>
            <person name="Murray J.D."/>
            <person name="Naoumkina M.A."/>
            <person name="Rosen B."/>
            <person name="Silverstein K.A."/>
            <person name="Tang H."/>
            <person name="Rombauts S."/>
            <person name="Zhao P.X."/>
            <person name="Zhou P."/>
            <person name="Barbe V."/>
            <person name="Bardou P."/>
            <person name="Bechner M."/>
            <person name="Bellec A."/>
            <person name="Berger A."/>
            <person name="Berges H."/>
            <person name="Bidwell S."/>
            <person name="Bisseling T."/>
            <person name="Choisne N."/>
            <person name="Couloux A."/>
            <person name="Denny R."/>
            <person name="Deshpande S."/>
            <person name="Dai X."/>
            <person name="Doyle J.J."/>
            <person name="Dudez A.M."/>
            <person name="Farmer A.D."/>
            <person name="Fouteau S."/>
            <person name="Franken C."/>
            <person name="Gibelin C."/>
            <person name="Gish J."/>
            <person name="Goldstein S."/>
            <person name="Gonzalez A.J."/>
            <person name="Green P.J."/>
            <person name="Hallab A."/>
            <person name="Hartog M."/>
            <person name="Hua A."/>
            <person name="Humphray S.J."/>
            <person name="Jeong D.H."/>
            <person name="Jing Y."/>
            <person name="Jocker A."/>
            <person name="Kenton S.M."/>
            <person name="Kim D.J."/>
            <person name="Klee K."/>
            <person name="Lai H."/>
            <person name="Lang C."/>
            <person name="Lin S."/>
            <person name="Macmil S.L."/>
            <person name="Magdelenat G."/>
            <person name="Matthews L."/>
            <person name="McCorrison J."/>
            <person name="Monaghan E.L."/>
            <person name="Mun J.H."/>
            <person name="Najar F.Z."/>
            <person name="Nicholson C."/>
            <person name="Noirot C."/>
            <person name="O'Bleness M."/>
            <person name="Paule C.R."/>
            <person name="Poulain J."/>
            <person name="Prion F."/>
            <person name="Qin B."/>
            <person name="Qu C."/>
            <person name="Retzel E.F."/>
            <person name="Riddle C."/>
            <person name="Sallet E."/>
            <person name="Samain S."/>
            <person name="Samson N."/>
            <person name="Sanders I."/>
            <person name="Saurat O."/>
            <person name="Scarpelli C."/>
            <person name="Schiex T."/>
            <person name="Segurens B."/>
            <person name="Severin A.J."/>
            <person name="Sherrier D.J."/>
            <person name="Shi R."/>
            <person name="Sims S."/>
            <person name="Singer S.R."/>
            <person name="Sinharoy S."/>
            <person name="Sterck L."/>
            <person name="Viollet A."/>
            <person name="Wang B.B."/>
            <person name="Wang K."/>
            <person name="Wang M."/>
            <person name="Wang X."/>
            <person name="Warfsmann J."/>
            <person name="Weissenbach J."/>
            <person name="White D.D."/>
            <person name="White J.D."/>
            <person name="Wiley G.B."/>
            <person name="Wincker P."/>
            <person name="Xing Y."/>
            <person name="Yang L."/>
            <person name="Yao Z."/>
            <person name="Ying F."/>
            <person name="Zhai J."/>
            <person name="Zhou L."/>
            <person name="Zuber A."/>
            <person name="Denarie J."/>
            <person name="Dixon R.A."/>
            <person name="May G.D."/>
            <person name="Schwartz D.C."/>
            <person name="Rogers J."/>
            <person name="Quetier F."/>
            <person name="Town C.D."/>
            <person name="Roe B.A."/>
        </authorList>
    </citation>
    <scope>NUCLEOTIDE SEQUENCE [LARGE SCALE GENOMIC DNA]</scope>
    <source>
        <strain evidence="8">A17</strain>
        <strain evidence="9 10">cv. Jemalong A17</strain>
    </source>
</reference>
<evidence type="ECO:0000256" key="2">
    <source>
        <dbReference type="ARBA" id="ARBA00010617"/>
    </source>
</evidence>
<dbReference type="PANTHER" id="PTHR24296">
    <property type="entry name" value="CYTOCHROME P450"/>
    <property type="match status" value="1"/>
</dbReference>
<evidence type="ECO:0000256" key="7">
    <source>
        <dbReference type="ARBA" id="ARBA00023033"/>
    </source>
</evidence>
<proteinExistence type="inferred from homology"/>
<evidence type="ECO:0000256" key="5">
    <source>
        <dbReference type="ARBA" id="ARBA00023002"/>
    </source>
</evidence>
<accession>A0A072V7Z4</accession>
<reference evidence="8 10" key="2">
    <citation type="journal article" date="2014" name="BMC Genomics">
        <title>An improved genome release (version Mt4.0) for the model legume Medicago truncatula.</title>
        <authorList>
            <person name="Tang H."/>
            <person name="Krishnakumar V."/>
            <person name="Bidwell S."/>
            <person name="Rosen B."/>
            <person name="Chan A."/>
            <person name="Zhou S."/>
            <person name="Gentzbittel L."/>
            <person name="Childs K.L."/>
            <person name="Yandell M."/>
            <person name="Gundlach H."/>
            <person name="Mayer K.F."/>
            <person name="Schwartz D.C."/>
            <person name="Town C.D."/>
        </authorList>
    </citation>
    <scope>GENOME REANNOTATION</scope>
    <source>
        <strain evidence="8">A17</strain>
        <strain evidence="9 10">cv. Jemalong A17</strain>
    </source>
</reference>
<keyword evidence="4" id="KW-0479">Metal-binding</keyword>
<keyword evidence="7" id="KW-0503">Monooxygenase</keyword>
<keyword evidence="3" id="KW-0349">Heme</keyword>
<evidence type="ECO:0000256" key="1">
    <source>
        <dbReference type="ARBA" id="ARBA00001971"/>
    </source>
</evidence>
<keyword evidence="10" id="KW-1185">Reference proteome</keyword>
<organism evidence="8 10">
    <name type="scientific">Medicago truncatula</name>
    <name type="common">Barrel medic</name>
    <name type="synonym">Medicago tribuloides</name>
    <dbReference type="NCBI Taxonomy" id="3880"/>
    <lineage>
        <taxon>Eukaryota</taxon>
        <taxon>Viridiplantae</taxon>
        <taxon>Streptophyta</taxon>
        <taxon>Embryophyta</taxon>
        <taxon>Tracheophyta</taxon>
        <taxon>Spermatophyta</taxon>
        <taxon>Magnoliopsida</taxon>
        <taxon>eudicotyledons</taxon>
        <taxon>Gunneridae</taxon>
        <taxon>Pentapetalae</taxon>
        <taxon>rosids</taxon>
        <taxon>fabids</taxon>
        <taxon>Fabales</taxon>
        <taxon>Fabaceae</taxon>
        <taxon>Papilionoideae</taxon>
        <taxon>50 kb inversion clade</taxon>
        <taxon>NPAAA clade</taxon>
        <taxon>Hologalegina</taxon>
        <taxon>IRL clade</taxon>
        <taxon>Trifolieae</taxon>
        <taxon>Medicago</taxon>
    </lineage>
</organism>
<evidence type="ECO:0000313" key="9">
    <source>
        <dbReference type="EnsemblPlants" id="KEH38179"/>
    </source>
</evidence>
<dbReference type="InterPro" id="IPR036396">
    <property type="entry name" value="Cyt_P450_sf"/>
</dbReference>
<keyword evidence="6" id="KW-0408">Iron</keyword>
<dbReference type="Proteomes" id="UP000002051">
    <property type="component" value="Chromosome 2"/>
</dbReference>